<gene>
    <name evidence="9" type="ORF">HXX08_21485</name>
    <name evidence="10" type="ORF">OZ401_003981</name>
</gene>
<dbReference type="RefSeq" id="WP_341470276.1">
    <property type="nucleotide sequence ID" value="NZ_CP128400.1"/>
</dbReference>
<dbReference type="EC" id="1.2.1.3" evidence="5"/>
<evidence type="ECO:0000256" key="1">
    <source>
        <dbReference type="ARBA" id="ARBA00009986"/>
    </source>
</evidence>
<dbReference type="Proteomes" id="UP001431572">
    <property type="component" value="Chromosome 2"/>
</dbReference>
<evidence type="ECO:0000256" key="2">
    <source>
        <dbReference type="ARBA" id="ARBA00011881"/>
    </source>
</evidence>
<reference evidence="10" key="2">
    <citation type="journal article" date="2024" name="Nature">
        <title>Anoxygenic phototroph of the Chloroflexota uses a type I reaction centre.</title>
        <authorList>
            <person name="Tsuji J.M."/>
            <person name="Shaw N.A."/>
            <person name="Nagashima S."/>
            <person name="Venkiteswaran J.J."/>
            <person name="Schiff S.L."/>
            <person name="Watanabe T."/>
            <person name="Fukui M."/>
            <person name="Hanada S."/>
            <person name="Tank M."/>
            <person name="Neufeld J.D."/>
        </authorList>
    </citation>
    <scope>NUCLEOTIDE SEQUENCE</scope>
    <source>
        <strain evidence="10">L227-S17</strain>
    </source>
</reference>
<evidence type="ECO:0000313" key="11">
    <source>
        <dbReference type="Proteomes" id="UP000521676"/>
    </source>
</evidence>
<feature type="domain" description="Aldehyde dehydrogenase" evidence="8">
    <location>
        <begin position="20"/>
        <end position="485"/>
    </location>
</feature>
<dbReference type="InterPro" id="IPR016161">
    <property type="entry name" value="Ald_DH/histidinol_DH"/>
</dbReference>
<dbReference type="PROSITE" id="PS00070">
    <property type="entry name" value="ALDEHYDE_DEHYDR_CYS"/>
    <property type="match status" value="1"/>
</dbReference>
<dbReference type="InterPro" id="IPR016162">
    <property type="entry name" value="Ald_DH_N"/>
</dbReference>
<dbReference type="FunFam" id="3.40.605.10:FF:000007">
    <property type="entry name" value="NAD/NADP-dependent betaine aldehyde dehydrogenase"/>
    <property type="match status" value="1"/>
</dbReference>
<dbReference type="InterPro" id="IPR029510">
    <property type="entry name" value="Ald_DH_CS_GLU"/>
</dbReference>
<dbReference type="AlphaFoldDB" id="A0A8T7M8E8"/>
<sequence>MVDKAESEIIKAKNFIGGKWVEAKDGRTFESQNPANGKLLGVLPRSSPEDVEEAVAAARKAFESWSKYPAPRRGEILFKIGALLAERKEKIARLMTQEMGKVLVEARGDVQEGIDMAFYMGGEGRRQFGVTTPSEMPNKFQMAVRDPIGIVAVITPWNFPMAIPTWKIFPALVTGNTVVFKPATDTPLVAVELVKICEEAGLPEGVLNIVLGTGAEVGNALVQHPDIQVYSFTGSTESGKKVLIETASRLKRVSLELGGKNAIMVMEDADLDLAMDGIIWSAYGTTGQRCTACSRLIVHKAVEQELTERLVARIEKLRLGDGLLDTTEVGPIINKTQRSSVHEYVKIGQGEGAKLATGGYVAEEAELAAGSFYRPALFTGVTPNMRIAQEEIFGPVLSMISVGSFEEAIKVNNSVRYGLSSSIYTRDVNRAFTAIRDITSGILYINAGTIGAETHLPFGGTRETGNGHREAAWTAIDFFTEWKAVYVDYSGKLQRAQIDMD</sequence>
<evidence type="ECO:0000313" key="9">
    <source>
        <dbReference type="EMBL" id="NWJ48437.1"/>
    </source>
</evidence>
<dbReference type="CDD" id="cd07131">
    <property type="entry name" value="ALDH_AldH-CAJ73105"/>
    <property type="match status" value="1"/>
</dbReference>
<evidence type="ECO:0000313" key="12">
    <source>
        <dbReference type="Proteomes" id="UP001431572"/>
    </source>
</evidence>
<comment type="similarity">
    <text evidence="1 7">Belongs to the aldehyde dehydrogenase family.</text>
</comment>
<dbReference type="GO" id="GO:0004029">
    <property type="term" value="F:aldehyde dehydrogenase (NAD+) activity"/>
    <property type="evidence" value="ECO:0007669"/>
    <property type="project" value="UniProtKB-EC"/>
</dbReference>
<feature type="active site" evidence="6">
    <location>
        <position position="256"/>
    </location>
</feature>
<dbReference type="EMBL" id="CP128400">
    <property type="protein sequence ID" value="WJW68371.1"/>
    <property type="molecule type" value="Genomic_DNA"/>
</dbReference>
<evidence type="ECO:0000256" key="7">
    <source>
        <dbReference type="RuleBase" id="RU003345"/>
    </source>
</evidence>
<dbReference type="PANTHER" id="PTHR43521">
    <property type="entry name" value="ALPHA-AMINOADIPIC SEMIALDEHYDE DEHYDROGENASE"/>
    <property type="match status" value="1"/>
</dbReference>
<proteinExistence type="inferred from homology"/>
<dbReference type="PANTHER" id="PTHR43521:SF1">
    <property type="entry name" value="ALPHA-AMINOADIPIC SEMIALDEHYDE DEHYDROGENASE"/>
    <property type="match status" value="1"/>
</dbReference>
<dbReference type="PROSITE" id="PS00687">
    <property type="entry name" value="ALDEHYDE_DEHYDR_GLU"/>
    <property type="match status" value="1"/>
</dbReference>
<keyword evidence="12" id="KW-1185">Reference proteome</keyword>
<reference evidence="9 11" key="1">
    <citation type="submission" date="2020-06" db="EMBL/GenBank/DDBJ databases">
        <title>Anoxygenic phototrophic Chloroflexota member uses a Type I reaction center.</title>
        <authorList>
            <person name="Tsuji J.M."/>
            <person name="Shaw N.A."/>
            <person name="Nagashima S."/>
            <person name="Venkiteswaran J."/>
            <person name="Schiff S.L."/>
            <person name="Hanada S."/>
            <person name="Tank M."/>
            <person name="Neufeld J.D."/>
        </authorList>
    </citation>
    <scope>NUCLEOTIDE SEQUENCE [LARGE SCALE GENOMIC DNA]</scope>
    <source>
        <strain evidence="9">L227-S17</strain>
    </source>
</reference>
<accession>A0A8T7M8E8</accession>
<evidence type="ECO:0000259" key="8">
    <source>
        <dbReference type="Pfam" id="PF00171"/>
    </source>
</evidence>
<evidence type="ECO:0000256" key="5">
    <source>
        <dbReference type="ARBA" id="ARBA00024226"/>
    </source>
</evidence>
<dbReference type="InterPro" id="IPR044638">
    <property type="entry name" value="ALDH7A1-like"/>
</dbReference>
<evidence type="ECO:0000313" key="10">
    <source>
        <dbReference type="EMBL" id="WJW68371.1"/>
    </source>
</evidence>
<name>A0A8T7M8E8_9CHLR</name>
<comment type="subunit">
    <text evidence="2">Homotetramer.</text>
</comment>
<dbReference type="Pfam" id="PF00171">
    <property type="entry name" value="Aldedh"/>
    <property type="match status" value="1"/>
</dbReference>
<dbReference type="InterPro" id="IPR016163">
    <property type="entry name" value="Ald_DH_C"/>
</dbReference>
<keyword evidence="3 7" id="KW-0560">Oxidoreductase</keyword>
<dbReference type="Gene3D" id="3.40.309.10">
    <property type="entry name" value="Aldehyde Dehydrogenase, Chain A, domain 2"/>
    <property type="match status" value="1"/>
</dbReference>
<keyword evidence="4" id="KW-0520">NAD</keyword>
<dbReference type="InterPro" id="IPR015590">
    <property type="entry name" value="Aldehyde_DH_dom"/>
</dbReference>
<dbReference type="Proteomes" id="UP000521676">
    <property type="component" value="Unassembled WGS sequence"/>
</dbReference>
<evidence type="ECO:0000256" key="4">
    <source>
        <dbReference type="ARBA" id="ARBA00023027"/>
    </source>
</evidence>
<dbReference type="InterPro" id="IPR016160">
    <property type="entry name" value="Ald_DH_CS_CYS"/>
</dbReference>
<evidence type="ECO:0000256" key="3">
    <source>
        <dbReference type="ARBA" id="ARBA00023002"/>
    </source>
</evidence>
<organism evidence="9 11">
    <name type="scientific">Candidatus Chlorohelix allophototropha</name>
    <dbReference type="NCBI Taxonomy" id="3003348"/>
    <lineage>
        <taxon>Bacteria</taxon>
        <taxon>Bacillati</taxon>
        <taxon>Chloroflexota</taxon>
        <taxon>Chloroflexia</taxon>
        <taxon>Candidatus Chloroheliales</taxon>
        <taxon>Candidatus Chloroheliaceae</taxon>
        <taxon>Candidatus Chlorohelix</taxon>
    </lineage>
</organism>
<dbReference type="SUPFAM" id="SSF53720">
    <property type="entry name" value="ALDH-like"/>
    <property type="match status" value="1"/>
</dbReference>
<dbReference type="EMBL" id="JACATZ010000003">
    <property type="protein sequence ID" value="NWJ48437.1"/>
    <property type="molecule type" value="Genomic_DNA"/>
</dbReference>
<protein>
    <recommendedName>
        <fullName evidence="5">aldehyde dehydrogenase (NAD(+))</fullName>
        <ecNumber evidence="5">1.2.1.3</ecNumber>
    </recommendedName>
</protein>
<dbReference type="Gene3D" id="3.40.605.10">
    <property type="entry name" value="Aldehyde Dehydrogenase, Chain A, domain 1"/>
    <property type="match status" value="1"/>
</dbReference>
<evidence type="ECO:0000256" key="6">
    <source>
        <dbReference type="PROSITE-ProRule" id="PRU10007"/>
    </source>
</evidence>